<reference evidence="1" key="1">
    <citation type="submission" date="2023-03" db="EMBL/GenBank/DDBJ databases">
        <title>Chromosome-level genomes of two armyworms, Mythimna separata and Mythimna loreyi, provide insights into the biosynthesis and reception of sex pheromones.</title>
        <authorList>
            <person name="Zhao H."/>
        </authorList>
    </citation>
    <scope>NUCLEOTIDE SEQUENCE</scope>
    <source>
        <strain evidence="1">BeijingLab</strain>
    </source>
</reference>
<dbReference type="EMBL" id="CM056783">
    <property type="protein sequence ID" value="KAJ8727187.1"/>
    <property type="molecule type" value="Genomic_DNA"/>
</dbReference>
<keyword evidence="2" id="KW-1185">Reference proteome</keyword>
<dbReference type="Proteomes" id="UP001231649">
    <property type="component" value="Chromosome 7"/>
</dbReference>
<evidence type="ECO:0000313" key="2">
    <source>
        <dbReference type="Proteomes" id="UP001231649"/>
    </source>
</evidence>
<sequence length="195" mass="22154">MGSQAILLIYLGLSVIQVVSGQLWEFGTDNLPTALLTTRYHGQFSFFQKQQHIQLIVPECHVVTFVRVQVENRISNPRVYYNYLTNTVTLTYKFWQYSPSTYVILAKAVRQPHCFSPAAGPPPRLQLGRFPAQPPPQLAQPPPPLAQPPPQLVQPPPPPAQAVNHRLQDRYHVPNIQLKQLPHDESHEFADIRSN</sequence>
<organism evidence="1 2">
    <name type="scientific">Mythimna loreyi</name>
    <dbReference type="NCBI Taxonomy" id="667449"/>
    <lineage>
        <taxon>Eukaryota</taxon>
        <taxon>Metazoa</taxon>
        <taxon>Ecdysozoa</taxon>
        <taxon>Arthropoda</taxon>
        <taxon>Hexapoda</taxon>
        <taxon>Insecta</taxon>
        <taxon>Pterygota</taxon>
        <taxon>Neoptera</taxon>
        <taxon>Endopterygota</taxon>
        <taxon>Lepidoptera</taxon>
        <taxon>Glossata</taxon>
        <taxon>Ditrysia</taxon>
        <taxon>Noctuoidea</taxon>
        <taxon>Noctuidae</taxon>
        <taxon>Noctuinae</taxon>
        <taxon>Hadenini</taxon>
        <taxon>Mythimna</taxon>
    </lineage>
</organism>
<name>A0ACC2QX73_9NEOP</name>
<accession>A0ACC2QX73</accession>
<proteinExistence type="predicted"/>
<comment type="caution">
    <text evidence="1">The sequence shown here is derived from an EMBL/GenBank/DDBJ whole genome shotgun (WGS) entry which is preliminary data.</text>
</comment>
<evidence type="ECO:0000313" key="1">
    <source>
        <dbReference type="EMBL" id="KAJ8727187.1"/>
    </source>
</evidence>
<gene>
    <name evidence="1" type="ORF">PYW08_015584</name>
</gene>
<protein>
    <submittedName>
        <fullName evidence="1">Uncharacterized protein</fullName>
    </submittedName>
</protein>